<evidence type="ECO:0000313" key="3">
    <source>
        <dbReference type="EMBL" id="MEN3226265.1"/>
    </source>
</evidence>
<evidence type="ECO:0000256" key="1">
    <source>
        <dbReference type="ARBA" id="ARBA00005260"/>
    </source>
</evidence>
<comment type="caution">
    <text evidence="3">The sequence shown here is derived from an EMBL/GenBank/DDBJ whole genome shotgun (WGS) entry which is preliminary data.</text>
</comment>
<accession>A0ABU9Z5D1</accession>
<gene>
    <name evidence="3" type="ORF">PUR21_00995</name>
</gene>
<dbReference type="Pfam" id="PF02583">
    <property type="entry name" value="Trns_repr_metal"/>
    <property type="match status" value="1"/>
</dbReference>
<reference evidence="3 4" key="1">
    <citation type="journal article" date="2023" name="PLoS ONE">
        <title>Complete genome assembly of Hawai'i environmental nontuberculous mycobacteria reveals unexpected co-isolation with methylobacteria.</title>
        <authorList>
            <person name="Hendrix J."/>
            <person name="Epperson L.E."/>
            <person name="Tong E.I."/>
            <person name="Chan Y.L."/>
            <person name="Hasan N.A."/>
            <person name="Dawrs S.N."/>
            <person name="Norton G.J."/>
            <person name="Virdi R."/>
            <person name="Crooks J.L."/>
            <person name="Chan E.D."/>
            <person name="Honda J.R."/>
            <person name="Strong M."/>
        </authorList>
    </citation>
    <scope>NUCLEOTIDE SEQUENCE [LARGE SCALE GENOMIC DNA]</scope>
    <source>
        <strain evidence="3 4">NJH_HI01</strain>
    </source>
</reference>
<name>A0ABU9Z5D1_9HYPH</name>
<keyword evidence="4" id="KW-1185">Reference proteome</keyword>
<proteinExistence type="inferred from homology"/>
<dbReference type="PANTHER" id="PTHR33677">
    <property type="entry name" value="TRANSCRIPTIONAL REPRESSOR FRMR-RELATED"/>
    <property type="match status" value="1"/>
</dbReference>
<dbReference type="CDD" id="cd10148">
    <property type="entry name" value="CsoR-like_DUF156"/>
    <property type="match status" value="1"/>
</dbReference>
<evidence type="ECO:0000256" key="2">
    <source>
        <dbReference type="SAM" id="MobiDB-lite"/>
    </source>
</evidence>
<dbReference type="Gene3D" id="1.20.58.1000">
    <property type="entry name" value="Metal-sensitive repressor, helix protomer"/>
    <property type="match status" value="1"/>
</dbReference>
<dbReference type="EMBL" id="JAQYXL010000001">
    <property type="protein sequence ID" value="MEN3226265.1"/>
    <property type="molecule type" value="Genomic_DNA"/>
</dbReference>
<evidence type="ECO:0000313" key="4">
    <source>
        <dbReference type="Proteomes" id="UP001404845"/>
    </source>
</evidence>
<organism evidence="3 4">
    <name type="scientific">Methylorubrum rhodesianum</name>
    <dbReference type="NCBI Taxonomy" id="29427"/>
    <lineage>
        <taxon>Bacteria</taxon>
        <taxon>Pseudomonadati</taxon>
        <taxon>Pseudomonadota</taxon>
        <taxon>Alphaproteobacteria</taxon>
        <taxon>Hyphomicrobiales</taxon>
        <taxon>Methylobacteriaceae</taxon>
        <taxon>Methylorubrum</taxon>
    </lineage>
</organism>
<dbReference type="InterPro" id="IPR038390">
    <property type="entry name" value="Metal_Tscrpt_repr_sf"/>
</dbReference>
<dbReference type="InterPro" id="IPR003735">
    <property type="entry name" value="Metal_Tscrpt_repr"/>
</dbReference>
<dbReference type="PANTHER" id="PTHR33677:SF3">
    <property type="entry name" value="COPPER-SENSING TRANSCRIPTIONAL REPRESSOR RICR"/>
    <property type="match status" value="1"/>
</dbReference>
<protein>
    <submittedName>
        <fullName evidence="3">Metal-sensitive transcriptional regulator</fullName>
    </submittedName>
</protein>
<comment type="similarity">
    <text evidence="1">Belongs to the FrmR/RcnR family.</text>
</comment>
<dbReference type="Proteomes" id="UP001404845">
    <property type="component" value="Unassembled WGS sequence"/>
</dbReference>
<feature type="region of interest" description="Disordered" evidence="2">
    <location>
        <begin position="1"/>
        <end position="34"/>
    </location>
</feature>
<sequence>MSDRRSSPPEAHGRMSGTEQDHGGVSVDHKHQIPRLRRIEGQVRGVQQMIETERYCVDVAHQIDAVIAALRRVQGDMIRDHMNALVQASIAGDLPEAERQRLADEIGSLVSRVI</sequence>